<reference evidence="5 6" key="1">
    <citation type="submission" date="2021-04" db="EMBL/GenBank/DDBJ databases">
        <title>Draft genome sequence of Paenibacillus cisolokensis, LC2-13A.</title>
        <authorList>
            <person name="Uke A."/>
            <person name="Chhe C."/>
            <person name="Baramee S."/>
            <person name="Kosugi A."/>
        </authorList>
    </citation>
    <scope>NUCLEOTIDE SEQUENCE [LARGE SCALE GENOMIC DNA]</scope>
    <source>
        <strain evidence="5 6">LC2-13A</strain>
    </source>
</reference>
<gene>
    <name evidence="5" type="ORF">PACILC2_29950</name>
</gene>
<dbReference type="Gene3D" id="3.60.15.10">
    <property type="entry name" value="Ribonuclease Z/Hydroxyacylglutathione hydrolase-like"/>
    <property type="match status" value="1"/>
</dbReference>
<accession>A0ABQ4N854</accession>
<proteinExistence type="predicted"/>
<dbReference type="InterPro" id="IPR001279">
    <property type="entry name" value="Metallo-B-lactamas"/>
</dbReference>
<comment type="function">
    <text evidence="2">Counteracts the endogenous Pycsar antiviral defense system. Phosphodiesterase that enables metal-dependent hydrolysis of host cyclic nucleotide Pycsar defense signals such as cCMP and cUMP.</text>
</comment>
<feature type="domain" description="Metallo-beta-lactamase" evidence="4">
    <location>
        <begin position="24"/>
        <end position="185"/>
    </location>
</feature>
<protein>
    <recommendedName>
        <fullName evidence="4">Metallo-beta-lactamase domain-containing protein</fullName>
    </recommendedName>
</protein>
<dbReference type="Pfam" id="PF12706">
    <property type="entry name" value="Lactamase_B_2"/>
    <property type="match status" value="1"/>
</dbReference>
<keyword evidence="6" id="KW-1185">Reference proteome</keyword>
<dbReference type="Proteomes" id="UP000680304">
    <property type="component" value="Unassembled WGS sequence"/>
</dbReference>
<organism evidence="5 6">
    <name type="scientific">Paenibacillus cisolokensis</name>
    <dbReference type="NCBI Taxonomy" id="1658519"/>
    <lineage>
        <taxon>Bacteria</taxon>
        <taxon>Bacillati</taxon>
        <taxon>Bacillota</taxon>
        <taxon>Bacilli</taxon>
        <taxon>Bacillales</taxon>
        <taxon>Paenibacillaceae</taxon>
        <taxon>Paenibacillus</taxon>
    </lineage>
</organism>
<sequence length="210" mass="24016">MFDNELKVDFPPDTLLHMLRDGIDMEDMKDLIITHTHSDHLYPDDLVARLPGYAQAKDHTIHVYGNDAAIRIIHDTLVLNGGDHGKFELHRVRPFERTELRTAVVTALPASHNPMETCCVYYIEKNGKTVFYGHDSGRFPEETWRWLEGKPVDLAILECTMGNIPYDVGHMNVEAVLDAQKRMAETGMLRAGAKIAVTHFRIMRICFMRI</sequence>
<comment type="caution">
    <text evidence="5">The sequence shown here is derived from an EMBL/GenBank/DDBJ whole genome shotgun (WGS) entry which is preliminary data.</text>
</comment>
<comment type="catalytic activity">
    <reaction evidence="1">
        <text>3',5'-cyclic CMP + H2O = CMP + H(+)</text>
        <dbReference type="Rhea" id="RHEA:72675"/>
        <dbReference type="ChEBI" id="CHEBI:15377"/>
        <dbReference type="ChEBI" id="CHEBI:15378"/>
        <dbReference type="ChEBI" id="CHEBI:58003"/>
        <dbReference type="ChEBI" id="CHEBI:60377"/>
    </reaction>
    <physiologicalReaction direction="left-to-right" evidence="1">
        <dbReference type="Rhea" id="RHEA:72676"/>
    </physiologicalReaction>
</comment>
<dbReference type="InterPro" id="IPR036866">
    <property type="entry name" value="RibonucZ/Hydroxyglut_hydro"/>
</dbReference>
<evidence type="ECO:0000256" key="3">
    <source>
        <dbReference type="ARBA" id="ARBA00048505"/>
    </source>
</evidence>
<comment type="catalytic activity">
    <reaction evidence="3">
        <text>3',5'-cyclic UMP + H2O = UMP + H(+)</text>
        <dbReference type="Rhea" id="RHEA:70575"/>
        <dbReference type="ChEBI" id="CHEBI:15377"/>
        <dbReference type="ChEBI" id="CHEBI:15378"/>
        <dbReference type="ChEBI" id="CHEBI:57865"/>
        <dbReference type="ChEBI" id="CHEBI:184387"/>
    </reaction>
    <physiologicalReaction direction="left-to-right" evidence="3">
        <dbReference type="Rhea" id="RHEA:70576"/>
    </physiologicalReaction>
</comment>
<evidence type="ECO:0000259" key="4">
    <source>
        <dbReference type="Pfam" id="PF12706"/>
    </source>
</evidence>
<evidence type="ECO:0000313" key="5">
    <source>
        <dbReference type="EMBL" id="GIQ64427.1"/>
    </source>
</evidence>
<dbReference type="SUPFAM" id="SSF56281">
    <property type="entry name" value="Metallo-hydrolase/oxidoreductase"/>
    <property type="match status" value="1"/>
</dbReference>
<evidence type="ECO:0000256" key="2">
    <source>
        <dbReference type="ARBA" id="ARBA00034301"/>
    </source>
</evidence>
<evidence type="ECO:0000313" key="6">
    <source>
        <dbReference type="Proteomes" id="UP000680304"/>
    </source>
</evidence>
<dbReference type="PANTHER" id="PTHR42663:SF6">
    <property type="entry name" value="HYDROLASE C777.06C-RELATED"/>
    <property type="match status" value="1"/>
</dbReference>
<evidence type="ECO:0000256" key="1">
    <source>
        <dbReference type="ARBA" id="ARBA00034221"/>
    </source>
</evidence>
<name>A0ABQ4N854_9BACL</name>
<dbReference type="EMBL" id="BOVJ01000095">
    <property type="protein sequence ID" value="GIQ64427.1"/>
    <property type="molecule type" value="Genomic_DNA"/>
</dbReference>
<dbReference type="PANTHER" id="PTHR42663">
    <property type="entry name" value="HYDROLASE C777.06C-RELATED-RELATED"/>
    <property type="match status" value="1"/>
</dbReference>